<feature type="non-terminal residue" evidence="2">
    <location>
        <position position="112"/>
    </location>
</feature>
<keyword evidence="1" id="KW-1133">Transmembrane helix</keyword>
<name>A0A5A7RC06_STRAF</name>
<keyword evidence="1" id="KW-0812">Transmembrane</keyword>
<comment type="caution">
    <text evidence="2">The sequence shown here is derived from an EMBL/GenBank/DDBJ whole genome shotgun (WGS) entry which is preliminary data.</text>
</comment>
<keyword evidence="2" id="KW-0436">Ligase</keyword>
<dbReference type="GO" id="GO:0004812">
    <property type="term" value="F:aminoacyl-tRNA ligase activity"/>
    <property type="evidence" value="ECO:0007669"/>
    <property type="project" value="UniProtKB-KW"/>
</dbReference>
<sequence length="112" mass="12658">DVGAYLLEPLCSCLGRFSSEFWASLFAFLALPENLICLMNSIFLFAVISRTKMWLLADLKQLFSLAEKYGCSEWILFDASISKVIDHLEFFNFCTGGQCTQRELPSQAILIS</sequence>
<evidence type="ECO:0000256" key="1">
    <source>
        <dbReference type="SAM" id="Phobius"/>
    </source>
</evidence>
<reference evidence="3" key="1">
    <citation type="journal article" date="2019" name="Curr. Biol.">
        <title>Genome Sequence of Striga asiatica Provides Insight into the Evolution of Plant Parasitism.</title>
        <authorList>
            <person name="Yoshida S."/>
            <person name="Kim S."/>
            <person name="Wafula E.K."/>
            <person name="Tanskanen J."/>
            <person name="Kim Y.M."/>
            <person name="Honaas L."/>
            <person name="Yang Z."/>
            <person name="Spallek T."/>
            <person name="Conn C.E."/>
            <person name="Ichihashi Y."/>
            <person name="Cheong K."/>
            <person name="Cui S."/>
            <person name="Der J.P."/>
            <person name="Gundlach H."/>
            <person name="Jiao Y."/>
            <person name="Hori C."/>
            <person name="Ishida J.K."/>
            <person name="Kasahara H."/>
            <person name="Kiba T."/>
            <person name="Kim M.S."/>
            <person name="Koo N."/>
            <person name="Laohavisit A."/>
            <person name="Lee Y.H."/>
            <person name="Lumba S."/>
            <person name="McCourt P."/>
            <person name="Mortimer J.C."/>
            <person name="Mutuku J.M."/>
            <person name="Nomura T."/>
            <person name="Sasaki-Sekimoto Y."/>
            <person name="Seto Y."/>
            <person name="Wang Y."/>
            <person name="Wakatake T."/>
            <person name="Sakakibara H."/>
            <person name="Demura T."/>
            <person name="Yamaguchi S."/>
            <person name="Yoneyama K."/>
            <person name="Manabe R.I."/>
            <person name="Nelson D.C."/>
            <person name="Schulman A.H."/>
            <person name="Timko M.P."/>
            <person name="dePamphilis C.W."/>
            <person name="Choi D."/>
            <person name="Shirasu K."/>
        </authorList>
    </citation>
    <scope>NUCLEOTIDE SEQUENCE [LARGE SCALE GENOMIC DNA]</scope>
    <source>
        <strain evidence="3">cv. UVA1</strain>
    </source>
</reference>
<keyword evidence="1" id="KW-0472">Membrane</keyword>
<evidence type="ECO:0000313" key="2">
    <source>
        <dbReference type="EMBL" id="GER53851.1"/>
    </source>
</evidence>
<keyword evidence="3" id="KW-1185">Reference proteome</keyword>
<dbReference type="EMBL" id="BKCP01010848">
    <property type="protein sequence ID" value="GER53851.1"/>
    <property type="molecule type" value="Genomic_DNA"/>
</dbReference>
<dbReference type="Proteomes" id="UP000325081">
    <property type="component" value="Unassembled WGS sequence"/>
</dbReference>
<evidence type="ECO:0000313" key="3">
    <source>
        <dbReference type="Proteomes" id="UP000325081"/>
    </source>
</evidence>
<protein>
    <submittedName>
        <fullName evidence="2">Histidyl-tRNA synthetase</fullName>
    </submittedName>
</protein>
<dbReference type="AlphaFoldDB" id="A0A5A7RC06"/>
<feature type="transmembrane region" description="Helical" evidence="1">
    <location>
        <begin position="25"/>
        <end position="48"/>
    </location>
</feature>
<gene>
    <name evidence="2" type="ORF">STAS_31402</name>
</gene>
<keyword evidence="2" id="KW-0030">Aminoacyl-tRNA synthetase</keyword>
<proteinExistence type="predicted"/>
<accession>A0A5A7RC06</accession>
<organism evidence="2 3">
    <name type="scientific">Striga asiatica</name>
    <name type="common">Asiatic witchweed</name>
    <name type="synonym">Buchnera asiatica</name>
    <dbReference type="NCBI Taxonomy" id="4170"/>
    <lineage>
        <taxon>Eukaryota</taxon>
        <taxon>Viridiplantae</taxon>
        <taxon>Streptophyta</taxon>
        <taxon>Embryophyta</taxon>
        <taxon>Tracheophyta</taxon>
        <taxon>Spermatophyta</taxon>
        <taxon>Magnoliopsida</taxon>
        <taxon>eudicotyledons</taxon>
        <taxon>Gunneridae</taxon>
        <taxon>Pentapetalae</taxon>
        <taxon>asterids</taxon>
        <taxon>lamiids</taxon>
        <taxon>Lamiales</taxon>
        <taxon>Orobanchaceae</taxon>
        <taxon>Buchnereae</taxon>
        <taxon>Striga</taxon>
    </lineage>
</organism>
<feature type="non-terminal residue" evidence="2">
    <location>
        <position position="1"/>
    </location>
</feature>